<evidence type="ECO:0000313" key="3">
    <source>
        <dbReference type="Proteomes" id="UP001217918"/>
    </source>
</evidence>
<organism evidence="2 3">
    <name type="scientific">Phyllachora maydis</name>
    <dbReference type="NCBI Taxonomy" id="1825666"/>
    <lineage>
        <taxon>Eukaryota</taxon>
        <taxon>Fungi</taxon>
        <taxon>Dikarya</taxon>
        <taxon>Ascomycota</taxon>
        <taxon>Pezizomycotina</taxon>
        <taxon>Sordariomycetes</taxon>
        <taxon>Sordariomycetidae</taxon>
        <taxon>Phyllachorales</taxon>
        <taxon>Phyllachoraceae</taxon>
        <taxon>Phyllachora</taxon>
    </lineage>
</organism>
<dbReference type="PANTHER" id="PTHR31687:SF3">
    <property type="entry name" value="PROTEIN URG3"/>
    <property type="match status" value="1"/>
</dbReference>
<feature type="compositionally biased region" description="Polar residues" evidence="1">
    <location>
        <begin position="35"/>
        <end position="47"/>
    </location>
</feature>
<protein>
    <recommendedName>
        <fullName evidence="4">Uracil catabolism protein 4</fullName>
    </recommendedName>
</protein>
<evidence type="ECO:0000256" key="1">
    <source>
        <dbReference type="SAM" id="MobiDB-lite"/>
    </source>
</evidence>
<gene>
    <name evidence="2" type="ORF">P8C59_004929</name>
</gene>
<dbReference type="Proteomes" id="UP001217918">
    <property type="component" value="Unassembled WGS sequence"/>
</dbReference>
<evidence type="ECO:0008006" key="4">
    <source>
        <dbReference type="Google" id="ProtNLM"/>
    </source>
</evidence>
<feature type="compositionally biased region" description="Low complexity" evidence="1">
    <location>
        <begin position="14"/>
        <end position="34"/>
    </location>
</feature>
<reference evidence="2" key="1">
    <citation type="journal article" date="2023" name="Mol. Plant Microbe Interact.">
        <title>Elucidating the Obligate Nature and Biological Capacity of an Invasive Fungal Corn Pathogen.</title>
        <authorList>
            <person name="MacCready J.S."/>
            <person name="Roggenkamp E.M."/>
            <person name="Gdanetz K."/>
            <person name="Chilvers M.I."/>
        </authorList>
    </citation>
    <scope>NUCLEOTIDE SEQUENCE</scope>
    <source>
        <strain evidence="2">PM02</strain>
    </source>
</reference>
<dbReference type="InterPro" id="IPR012469">
    <property type="entry name" value="DUF1688"/>
</dbReference>
<dbReference type="PANTHER" id="PTHR31687">
    <property type="match status" value="1"/>
</dbReference>
<feature type="compositionally biased region" description="Low complexity" evidence="1">
    <location>
        <begin position="48"/>
        <end position="82"/>
    </location>
</feature>
<evidence type="ECO:0000313" key="2">
    <source>
        <dbReference type="EMBL" id="KAK2070439.1"/>
    </source>
</evidence>
<dbReference type="EMBL" id="JAQQPM010000003">
    <property type="protein sequence ID" value="KAK2070439.1"/>
    <property type="molecule type" value="Genomic_DNA"/>
</dbReference>
<sequence>MGLFSRRDKTSKASSILTSQSNSSLRSASSSIKSPTTASIYSTSRVPITTTISNNRTSNGTTNTASSTRTGPSPSTPLTPFSPVYGHSLNAAMSNVQLPHIDLPKPPDPSLDPAGYLRSLGAVRERCSLITEKALRNKLHHFDVDMTKFPDVVSFVARIIKRDYDAPFTSIPPHGRYQHFAVGGRDRIAHLLATFPEDVDNAEKCRRIIDLFLVSVLLDAGSGTEWSYKSTENGRVYRRSEGIAVASLEMFKTGLFSSDTRNKYQVDKDGLRSLTVEKLAAGLQSKPGNIMAGMEGRANLLLRLSEALDEKREFFGENGRPGNMLDHILSHPLTRASSMLIVPLPVLWEVLMDGLAPIWPSSRTAINGVSLGDAWMCTSMPQPAPSRALPSSPTFSVFPNGAHYAPVAPWESILPFHKLTQWLTYSLMQPLQGIMQMRFAGQELLTGLPEYRNGGLFIDLGVLTLKPDDAARGLAHYADYCARTGTRAVEVAPMFDPGDDVVVEWRGVTVGLLDRLAAEVNRALQPELAGQELTLAQVLEAGSWKGGREVAEVSRPNTKEPPILIDSDGTVF</sequence>
<keyword evidence="3" id="KW-1185">Reference proteome</keyword>
<dbReference type="Pfam" id="PF07958">
    <property type="entry name" value="DUF1688"/>
    <property type="match status" value="1"/>
</dbReference>
<dbReference type="AlphaFoldDB" id="A0AAD9MAX8"/>
<feature type="compositionally biased region" description="Basic and acidic residues" evidence="1">
    <location>
        <begin position="1"/>
        <end position="11"/>
    </location>
</feature>
<comment type="caution">
    <text evidence="2">The sequence shown here is derived from an EMBL/GenBank/DDBJ whole genome shotgun (WGS) entry which is preliminary data.</text>
</comment>
<name>A0AAD9MAX8_9PEZI</name>
<proteinExistence type="predicted"/>
<feature type="region of interest" description="Disordered" evidence="1">
    <location>
        <begin position="1"/>
        <end position="82"/>
    </location>
</feature>
<accession>A0AAD9MAX8</accession>